<evidence type="ECO:0000256" key="6">
    <source>
        <dbReference type="ARBA" id="ARBA00022723"/>
    </source>
</evidence>
<evidence type="ECO:0000313" key="14">
    <source>
        <dbReference type="EMBL" id="KNE56982.1"/>
    </source>
</evidence>
<dbReference type="PANTHER" id="PTHR11804">
    <property type="entry name" value="PROTEASE M3 THIMET OLIGOPEPTIDASE-RELATED"/>
    <property type="match status" value="1"/>
</dbReference>
<dbReference type="STRING" id="578462.A0A0L0S374"/>
<dbReference type="InterPro" id="IPR033851">
    <property type="entry name" value="M3A_MIP"/>
</dbReference>
<dbReference type="Proteomes" id="UP000054350">
    <property type="component" value="Unassembled WGS sequence"/>
</dbReference>
<evidence type="ECO:0000313" key="15">
    <source>
        <dbReference type="Proteomes" id="UP000054350"/>
    </source>
</evidence>
<evidence type="ECO:0000256" key="1">
    <source>
        <dbReference type="ARBA" id="ARBA00000436"/>
    </source>
</evidence>
<evidence type="ECO:0000259" key="13">
    <source>
        <dbReference type="Pfam" id="PF01432"/>
    </source>
</evidence>
<dbReference type="VEuPathDB" id="FungiDB:AMAG_02746"/>
<dbReference type="EMBL" id="GG745331">
    <property type="protein sequence ID" value="KNE56982.1"/>
    <property type="molecule type" value="Genomic_DNA"/>
</dbReference>
<dbReference type="InterPro" id="IPR024079">
    <property type="entry name" value="MetalloPept_cat_dom_sf"/>
</dbReference>
<evidence type="ECO:0000256" key="7">
    <source>
        <dbReference type="ARBA" id="ARBA00022801"/>
    </source>
</evidence>
<dbReference type="GO" id="GO:0004222">
    <property type="term" value="F:metalloendopeptidase activity"/>
    <property type="evidence" value="ECO:0007669"/>
    <property type="project" value="UniProtKB-EC"/>
</dbReference>
<organism evidence="14 15">
    <name type="scientific">Allomyces macrogynus (strain ATCC 38327)</name>
    <name type="common">Allomyces javanicus var. macrogynus</name>
    <dbReference type="NCBI Taxonomy" id="578462"/>
    <lineage>
        <taxon>Eukaryota</taxon>
        <taxon>Fungi</taxon>
        <taxon>Fungi incertae sedis</taxon>
        <taxon>Blastocladiomycota</taxon>
        <taxon>Blastocladiomycetes</taxon>
        <taxon>Blastocladiales</taxon>
        <taxon>Blastocladiaceae</taxon>
        <taxon>Allomyces</taxon>
    </lineage>
</organism>
<dbReference type="Gene3D" id="3.40.390.10">
    <property type="entry name" value="Collagenase (Catalytic Domain)"/>
    <property type="match status" value="1"/>
</dbReference>
<dbReference type="GO" id="GO:0005759">
    <property type="term" value="C:mitochondrial matrix"/>
    <property type="evidence" value="ECO:0007669"/>
    <property type="project" value="UniProtKB-SubCell"/>
</dbReference>
<dbReference type="AlphaFoldDB" id="A0A0L0S374"/>
<protein>
    <recommendedName>
        <fullName evidence="4">mitochondrial intermediate peptidase</fullName>
        <ecNumber evidence="4">3.4.24.59</ecNumber>
    </recommendedName>
</protein>
<keyword evidence="11" id="KW-0496">Mitochondrion</keyword>
<dbReference type="Pfam" id="PF01432">
    <property type="entry name" value="Peptidase_M3"/>
    <property type="match status" value="1"/>
</dbReference>
<dbReference type="eggNOG" id="KOG2090">
    <property type="taxonomic scope" value="Eukaryota"/>
</dbReference>
<dbReference type="GO" id="GO:0006627">
    <property type="term" value="P:protein processing involved in protein targeting to mitochondrion"/>
    <property type="evidence" value="ECO:0007669"/>
    <property type="project" value="TreeGrafter"/>
</dbReference>
<evidence type="ECO:0000256" key="2">
    <source>
        <dbReference type="ARBA" id="ARBA00004305"/>
    </source>
</evidence>
<evidence type="ECO:0000256" key="3">
    <source>
        <dbReference type="ARBA" id="ARBA00006040"/>
    </source>
</evidence>
<comment type="subcellular location">
    <subcellularLocation>
        <location evidence="2">Mitochondrion matrix</location>
    </subcellularLocation>
</comment>
<evidence type="ECO:0000256" key="10">
    <source>
        <dbReference type="ARBA" id="ARBA00023049"/>
    </source>
</evidence>
<dbReference type="PANTHER" id="PTHR11804:SF79">
    <property type="entry name" value="MITOCHONDRIAL INTERMEDIATE PEPTIDASE"/>
    <property type="match status" value="1"/>
</dbReference>
<feature type="domain" description="Peptidase M3A/M3B catalytic" evidence="13">
    <location>
        <begin position="437"/>
        <end position="906"/>
    </location>
</feature>
<dbReference type="Gene3D" id="1.10.1370.10">
    <property type="entry name" value="Neurolysin, domain 3"/>
    <property type="match status" value="1"/>
</dbReference>
<comment type="cofactor">
    <cofactor evidence="12">
        <name>Zn(2+)</name>
        <dbReference type="ChEBI" id="CHEBI:29105"/>
    </cofactor>
    <text evidence="12">Binds 1 zinc ion.</text>
</comment>
<name>A0A0L0S374_ALLM3</name>
<keyword evidence="9" id="KW-0809">Transit peptide</keyword>
<evidence type="ECO:0000256" key="5">
    <source>
        <dbReference type="ARBA" id="ARBA00022670"/>
    </source>
</evidence>
<accession>A0A0L0S374</accession>
<reference evidence="14 15" key="1">
    <citation type="submission" date="2009-11" db="EMBL/GenBank/DDBJ databases">
        <title>Annotation of Allomyces macrogynus ATCC 38327.</title>
        <authorList>
            <consortium name="The Broad Institute Genome Sequencing Platform"/>
            <person name="Russ C."/>
            <person name="Cuomo C."/>
            <person name="Burger G."/>
            <person name="Gray M.W."/>
            <person name="Holland P.W.H."/>
            <person name="King N."/>
            <person name="Lang F.B.F."/>
            <person name="Roger A.J."/>
            <person name="Ruiz-Trillo I."/>
            <person name="Young S.K."/>
            <person name="Zeng Q."/>
            <person name="Gargeya S."/>
            <person name="Fitzgerald M."/>
            <person name="Haas B."/>
            <person name="Abouelleil A."/>
            <person name="Alvarado L."/>
            <person name="Arachchi H.M."/>
            <person name="Berlin A."/>
            <person name="Chapman S.B."/>
            <person name="Gearin G."/>
            <person name="Goldberg J."/>
            <person name="Griggs A."/>
            <person name="Gujja S."/>
            <person name="Hansen M."/>
            <person name="Heiman D."/>
            <person name="Howarth C."/>
            <person name="Larimer J."/>
            <person name="Lui A."/>
            <person name="MacDonald P.J.P."/>
            <person name="McCowen C."/>
            <person name="Montmayeur A."/>
            <person name="Murphy C."/>
            <person name="Neiman D."/>
            <person name="Pearson M."/>
            <person name="Priest M."/>
            <person name="Roberts A."/>
            <person name="Saif S."/>
            <person name="Shea T."/>
            <person name="Sisk P."/>
            <person name="Stolte C."/>
            <person name="Sykes S."/>
            <person name="Wortman J."/>
            <person name="Nusbaum C."/>
            <person name="Birren B."/>
        </authorList>
    </citation>
    <scope>NUCLEOTIDE SEQUENCE [LARGE SCALE GENOMIC DNA]</scope>
    <source>
        <strain evidence="14 15">ATCC 38327</strain>
    </source>
</reference>
<keyword evidence="8 12" id="KW-0862">Zinc</keyword>
<keyword evidence="10 12" id="KW-0482">Metalloprotease</keyword>
<proteinExistence type="inferred from homology"/>
<dbReference type="EC" id="3.4.24.59" evidence="4"/>
<keyword evidence="15" id="KW-1185">Reference proteome</keyword>
<dbReference type="CDD" id="cd06457">
    <property type="entry name" value="M3A_MIP"/>
    <property type="match status" value="1"/>
</dbReference>
<dbReference type="SUPFAM" id="SSF55486">
    <property type="entry name" value="Metalloproteases ('zincins'), catalytic domain"/>
    <property type="match status" value="1"/>
</dbReference>
<comment type="similarity">
    <text evidence="3 12">Belongs to the peptidase M3 family.</text>
</comment>
<keyword evidence="6 12" id="KW-0479">Metal-binding</keyword>
<dbReference type="InterPro" id="IPR001567">
    <property type="entry name" value="Pept_M3A_M3B_dom"/>
</dbReference>
<dbReference type="InterPro" id="IPR024077">
    <property type="entry name" value="Neurolysin/TOP_dom2"/>
</dbReference>
<keyword evidence="5 12" id="KW-0645">Protease</keyword>
<reference evidence="15" key="2">
    <citation type="submission" date="2009-11" db="EMBL/GenBank/DDBJ databases">
        <title>The Genome Sequence of Allomyces macrogynus strain ATCC 38327.</title>
        <authorList>
            <consortium name="The Broad Institute Genome Sequencing Platform"/>
            <person name="Russ C."/>
            <person name="Cuomo C."/>
            <person name="Shea T."/>
            <person name="Young S.K."/>
            <person name="Zeng Q."/>
            <person name="Koehrsen M."/>
            <person name="Haas B."/>
            <person name="Borodovsky M."/>
            <person name="Guigo R."/>
            <person name="Alvarado L."/>
            <person name="Berlin A."/>
            <person name="Borenstein D."/>
            <person name="Chen Z."/>
            <person name="Engels R."/>
            <person name="Freedman E."/>
            <person name="Gellesch M."/>
            <person name="Goldberg J."/>
            <person name="Griggs A."/>
            <person name="Gujja S."/>
            <person name="Heiman D."/>
            <person name="Hepburn T."/>
            <person name="Howarth C."/>
            <person name="Jen D."/>
            <person name="Larson L."/>
            <person name="Lewis B."/>
            <person name="Mehta T."/>
            <person name="Park D."/>
            <person name="Pearson M."/>
            <person name="Roberts A."/>
            <person name="Saif S."/>
            <person name="Shenoy N."/>
            <person name="Sisk P."/>
            <person name="Stolte C."/>
            <person name="Sykes S."/>
            <person name="Walk T."/>
            <person name="White J."/>
            <person name="Yandava C."/>
            <person name="Burger G."/>
            <person name="Gray M.W."/>
            <person name="Holland P.W.H."/>
            <person name="King N."/>
            <person name="Lang F.B.F."/>
            <person name="Roger A.J."/>
            <person name="Ruiz-Trillo I."/>
            <person name="Lander E."/>
            <person name="Nusbaum C."/>
        </authorList>
    </citation>
    <scope>NUCLEOTIDE SEQUENCE [LARGE SCALE GENOMIC DNA]</scope>
    <source>
        <strain evidence="15">ATCC 38327</strain>
    </source>
</reference>
<evidence type="ECO:0000256" key="12">
    <source>
        <dbReference type="RuleBase" id="RU003435"/>
    </source>
</evidence>
<evidence type="ECO:0000256" key="9">
    <source>
        <dbReference type="ARBA" id="ARBA00022946"/>
    </source>
</evidence>
<dbReference type="OrthoDB" id="17530at2759"/>
<dbReference type="GO" id="GO:0006518">
    <property type="term" value="P:peptide metabolic process"/>
    <property type="evidence" value="ECO:0007669"/>
    <property type="project" value="TreeGrafter"/>
</dbReference>
<gene>
    <name evidence="14" type="ORF">AMAG_02746</name>
</gene>
<evidence type="ECO:0000256" key="4">
    <source>
        <dbReference type="ARBA" id="ARBA00012441"/>
    </source>
</evidence>
<dbReference type="GO" id="GO:0046872">
    <property type="term" value="F:metal ion binding"/>
    <property type="evidence" value="ECO:0007669"/>
    <property type="project" value="UniProtKB-UniRule"/>
</dbReference>
<comment type="catalytic activity">
    <reaction evidence="1">
        <text>Release of an N-terminal octapeptide as second stage of processing of some proteins imported into the mitochondrion.</text>
        <dbReference type="EC" id="3.4.24.59"/>
    </reaction>
</comment>
<evidence type="ECO:0000256" key="8">
    <source>
        <dbReference type="ARBA" id="ARBA00022833"/>
    </source>
</evidence>
<keyword evidence="7 12" id="KW-0378">Hydrolase</keyword>
<sequence>MPHRRCHAALLRAVRAKVGHANSLLLAPHRYFTMASSSLPASASAAALLAVHHLRPERTPPPLRLPGAFSPRRIPCTPRSLHTSGLDAAVAAPDLPPVTAPTPATLAALAKGSGSVLVPPALHHRHTPELLHSVHFGRVKLADAGAHFEYVRSPTALSSANGAPHATLRRRRTLASTAVTLEAPEVAAATGLLGDPALATPASMVESARAMIAEANRIVDDLIARAATTSADPNTAGSAADAVRDAHIVIDEFDALSNYLCQMTDTAEFVRNVHPDPAFVEAADTVYADLSSLLHTLNTNQLLYTVLKRHVDAAKAVTAAANGAPAGSAPAPALSTLELRNAAVFLRDFEHSGIHLPAEARAQHVALADAINDHARDFFSCAFPPLALPFADDQVQGLDPTFLNRYMHERNGRASLTPDGRRILVVDADACNHLLYNAHSEYMREMAYDALHAPFPDQEQNLGALLATRHALATLVGAPSFAHLFLQDKMLQSPHHVLAFLDRVAAEFAPALDASLSAMEQIKGAPLQEWDKLYYSRQLPETTNSGKLDARHVQHLPRIGTAMAVFAELVRALYEIDLVIDQAQPGEVWQTDVIRVTAHYQGQDLGTIYCDLYDRHPPKLANAAHFTVRGRRIPLGARPSTETRDLHATLAMPPAQGTQKPVVVLAMNLRKGAAMPWTATETLWHELGHAMHSLLAFTHFQNISGTRCALDFSEVPSILMEQFLPHTLVQQRFQHHQPGCVPCTTAPHPPEAFRHHPHAVSRAVVNRDLDLLGQISLAAMDQVLHSPLIAAHAPHTLVATMRADPGALPLLAPFPNLCRLLARLPWKRDWAPHLRLQHLATYSAGYYTYLWSRLVAYRIFQARFADAKDLSEWREPGMRLWRELLGWGGGRDPWACVAGVLGEEQAAALREYARA</sequence>
<evidence type="ECO:0000256" key="11">
    <source>
        <dbReference type="ARBA" id="ARBA00023128"/>
    </source>
</evidence>
<dbReference type="InterPro" id="IPR045090">
    <property type="entry name" value="Pept_M3A_M3B"/>
</dbReference>